<dbReference type="PANTHER" id="PTHR43557">
    <property type="entry name" value="APOPTOSIS-INDUCING FACTOR 1"/>
    <property type="match status" value="1"/>
</dbReference>
<evidence type="ECO:0000256" key="3">
    <source>
        <dbReference type="ARBA" id="ARBA00022827"/>
    </source>
</evidence>
<proteinExistence type="predicted"/>
<accession>A0A162L5V9</accession>
<dbReference type="Proteomes" id="UP000075787">
    <property type="component" value="Unassembled WGS sequence"/>
</dbReference>
<dbReference type="GeneID" id="97242949"/>
<dbReference type="Gene3D" id="3.50.50.60">
    <property type="entry name" value="FAD/NAD(P)-binding domain"/>
    <property type="match status" value="2"/>
</dbReference>
<dbReference type="InterPro" id="IPR016156">
    <property type="entry name" value="FAD/NAD-linked_Rdtase_dimer_sf"/>
</dbReference>
<dbReference type="InterPro" id="IPR028202">
    <property type="entry name" value="Reductase_C"/>
</dbReference>
<keyword evidence="4" id="KW-0560">Oxidoreductase</keyword>
<dbReference type="EMBL" id="LPZR01000113">
    <property type="protein sequence ID" value="KYO53460.1"/>
    <property type="molecule type" value="Genomic_DNA"/>
</dbReference>
<comment type="cofactor">
    <cofactor evidence="1">
        <name>FAD</name>
        <dbReference type="ChEBI" id="CHEBI:57692"/>
    </cofactor>
</comment>
<evidence type="ECO:0000256" key="2">
    <source>
        <dbReference type="ARBA" id="ARBA00022630"/>
    </source>
</evidence>
<evidence type="ECO:0000313" key="8">
    <source>
        <dbReference type="Proteomes" id="UP000075787"/>
    </source>
</evidence>
<evidence type="ECO:0000313" key="7">
    <source>
        <dbReference type="EMBL" id="KYO53460.1"/>
    </source>
</evidence>
<evidence type="ECO:0000259" key="6">
    <source>
        <dbReference type="Pfam" id="PF14759"/>
    </source>
</evidence>
<dbReference type="SUPFAM" id="SSF51905">
    <property type="entry name" value="FAD/NAD(P)-binding domain"/>
    <property type="match status" value="2"/>
</dbReference>
<dbReference type="Pfam" id="PF07992">
    <property type="entry name" value="Pyr_redox_2"/>
    <property type="match status" value="1"/>
</dbReference>
<evidence type="ECO:0000256" key="1">
    <source>
        <dbReference type="ARBA" id="ARBA00001974"/>
    </source>
</evidence>
<dbReference type="PRINTS" id="PR00368">
    <property type="entry name" value="FADPNR"/>
</dbReference>
<dbReference type="OrthoDB" id="7809559at2"/>
<dbReference type="InterPro" id="IPR036188">
    <property type="entry name" value="FAD/NAD-bd_sf"/>
</dbReference>
<keyword evidence="2" id="KW-0285">Flavoprotein</keyword>
<dbReference type="GO" id="GO:0005737">
    <property type="term" value="C:cytoplasm"/>
    <property type="evidence" value="ECO:0007669"/>
    <property type="project" value="TreeGrafter"/>
</dbReference>
<evidence type="ECO:0000256" key="4">
    <source>
        <dbReference type="ARBA" id="ARBA00023002"/>
    </source>
</evidence>
<dbReference type="PANTHER" id="PTHR43557:SF2">
    <property type="entry name" value="RIESKE DOMAIN-CONTAINING PROTEIN-RELATED"/>
    <property type="match status" value="1"/>
</dbReference>
<dbReference type="AlphaFoldDB" id="A0A162L5V9"/>
<dbReference type="InterPro" id="IPR050446">
    <property type="entry name" value="FAD-oxidoreductase/Apoptosis"/>
</dbReference>
<dbReference type="Gene3D" id="3.30.390.30">
    <property type="match status" value="1"/>
</dbReference>
<keyword evidence="3" id="KW-0274">FAD</keyword>
<gene>
    <name evidence="7" type="ORF">AUP44_03700</name>
</gene>
<feature type="domain" description="FAD/NAD(P)-binding" evidence="5">
    <location>
        <begin position="5"/>
        <end position="310"/>
    </location>
</feature>
<comment type="caution">
    <text evidence="7">The sequence shown here is derived from an EMBL/GenBank/DDBJ whole genome shotgun (WGS) entry which is preliminary data.</text>
</comment>
<dbReference type="RefSeq" id="WP_062763622.1">
    <property type="nucleotide sequence ID" value="NZ_CP121045.1"/>
</dbReference>
<dbReference type="SUPFAM" id="SSF55424">
    <property type="entry name" value="FAD/NAD-linked reductases, dimerisation (C-terminal) domain"/>
    <property type="match status" value="1"/>
</dbReference>
<feature type="domain" description="Reductase C-terminal" evidence="6">
    <location>
        <begin position="330"/>
        <end position="417"/>
    </location>
</feature>
<dbReference type="InterPro" id="IPR023753">
    <property type="entry name" value="FAD/NAD-binding_dom"/>
</dbReference>
<protein>
    <submittedName>
        <fullName evidence="7">Pyridine nucleotide-disulfide oxidoreductase</fullName>
    </submittedName>
</protein>
<name>A0A162L5V9_9PROT</name>
<dbReference type="PRINTS" id="PR00411">
    <property type="entry name" value="PNDRDTASEI"/>
</dbReference>
<organism evidence="7 8">
    <name type="scientific">Tistrella mobilis</name>
    <dbReference type="NCBI Taxonomy" id="171437"/>
    <lineage>
        <taxon>Bacteria</taxon>
        <taxon>Pseudomonadati</taxon>
        <taxon>Pseudomonadota</taxon>
        <taxon>Alphaproteobacteria</taxon>
        <taxon>Geminicoccales</taxon>
        <taxon>Geminicoccaceae</taxon>
        <taxon>Tistrella</taxon>
    </lineage>
</organism>
<reference evidence="7 8" key="1">
    <citation type="submission" date="2015-12" db="EMBL/GenBank/DDBJ databases">
        <title>Genome sequence of Tistrella mobilis MCCC 1A02139.</title>
        <authorList>
            <person name="Lu L."/>
            <person name="Lai Q."/>
            <person name="Shao Z."/>
            <person name="Qian P."/>
        </authorList>
    </citation>
    <scope>NUCLEOTIDE SEQUENCE [LARGE SCALE GENOMIC DNA]</scope>
    <source>
        <strain evidence="7 8">MCCC 1A02139</strain>
    </source>
</reference>
<sequence>MTWTFDIAIAGAGHAGAQLAISLRQGGFAGTIGLISAEHEAPYDRPSLTKDYLTGAALAADIRLRPDGFWAERNITRVPGTRITDLDPAAHRLFTADGRRIGYGRLAWATGGAARRLTCPGADLSGIHTIRSLADADRLRADLSGRPRVVVVGAGYVGLEAAAALVGQGHRVTVVEAADRVLARVSGRSIAAAIEARHRDAGVEIRTGVGVEALTGDAAGRVAGVVLSDGDCLPADLVIAGIGLVPEVSALAAAGATTGAEAAGGVAVDGLCRTGLPDVWALGDCAAHVNRFAGGRRVRLECVQNAVDQARVVAGAMLGGDQPYDAVPRFWSSQYDIKLQTIGIVPGHDTEILRGRPESGSFSAVYLRDGRVVAIDCVNAPLDFAQGRGLIQAQADALAPILDPAALADPARPLKTLQTGTVAVPA</sequence>
<evidence type="ECO:0000259" key="5">
    <source>
        <dbReference type="Pfam" id="PF07992"/>
    </source>
</evidence>
<dbReference type="GO" id="GO:0016651">
    <property type="term" value="F:oxidoreductase activity, acting on NAD(P)H"/>
    <property type="evidence" value="ECO:0007669"/>
    <property type="project" value="TreeGrafter"/>
</dbReference>
<dbReference type="Pfam" id="PF14759">
    <property type="entry name" value="Reductase_C"/>
    <property type="match status" value="1"/>
</dbReference>